<keyword evidence="2" id="KW-1185">Reference proteome</keyword>
<reference evidence="1" key="1">
    <citation type="submission" date="2009-10" db="EMBL/GenBank/DDBJ databases">
        <title>Complete sequence of Bacillus selenitireducens MLS10.</title>
        <authorList>
            <consortium name="US DOE Joint Genome Institute"/>
            <person name="Lucas S."/>
            <person name="Copeland A."/>
            <person name="Lapidus A."/>
            <person name="Glavina del Rio T."/>
            <person name="Dalin E."/>
            <person name="Tice H."/>
            <person name="Bruce D."/>
            <person name="Goodwin L."/>
            <person name="Pitluck S."/>
            <person name="Sims D."/>
            <person name="Brettin T."/>
            <person name="Detter J.C."/>
            <person name="Han C."/>
            <person name="Larimer F."/>
            <person name="Land M."/>
            <person name="Hauser L."/>
            <person name="Kyrpides N."/>
            <person name="Ovchinnikova G."/>
            <person name="Stolz J."/>
        </authorList>
    </citation>
    <scope>NUCLEOTIDE SEQUENCE [LARGE SCALE GENOMIC DNA]</scope>
    <source>
        <strain evidence="1">MLS10</strain>
    </source>
</reference>
<organism evidence="1 2">
    <name type="scientific">Bacillus selenitireducens (strain ATCC 700615 / DSM 15326 / MLS10)</name>
    <dbReference type="NCBI Taxonomy" id="439292"/>
    <lineage>
        <taxon>Bacteria</taxon>
        <taxon>Bacillati</taxon>
        <taxon>Bacillota</taxon>
        <taxon>Bacilli</taxon>
        <taxon>Bacillales</taxon>
        <taxon>Bacillaceae</taxon>
        <taxon>Salisediminibacterium</taxon>
    </lineage>
</organism>
<protein>
    <submittedName>
        <fullName evidence="1">Uncharacterized protein</fullName>
    </submittedName>
</protein>
<dbReference type="STRING" id="439292.Bsel_0786"/>
<accession>D6XZE1</accession>
<dbReference type="KEGG" id="bse:Bsel_0786"/>
<dbReference type="OrthoDB" id="1955872at2"/>
<name>D6XZE1_BACIE</name>
<dbReference type="RefSeq" id="WP_013171744.1">
    <property type="nucleotide sequence ID" value="NC_014219.1"/>
</dbReference>
<evidence type="ECO:0000313" key="2">
    <source>
        <dbReference type="Proteomes" id="UP000000271"/>
    </source>
</evidence>
<dbReference type="EMBL" id="CP001791">
    <property type="protein sequence ID" value="ADH98315.1"/>
    <property type="molecule type" value="Genomic_DNA"/>
</dbReference>
<sequence>MERETFEQMLYGLYVTLLEKEGVFGEPEAKPFIVSLLDTIDELDEFWNGHGDLLARDDELYDWIEEMREKYEG</sequence>
<dbReference type="AlphaFoldDB" id="D6XZE1"/>
<dbReference type="HOGENOM" id="CLU_2696862_0_0_9"/>
<evidence type="ECO:0000313" key="1">
    <source>
        <dbReference type="EMBL" id="ADH98315.1"/>
    </source>
</evidence>
<dbReference type="Proteomes" id="UP000000271">
    <property type="component" value="Chromosome"/>
</dbReference>
<gene>
    <name evidence="1" type="ordered locus">Bsel_0786</name>
</gene>
<proteinExistence type="predicted"/>